<gene>
    <name evidence="7" type="ORF">C4532_07805</name>
</gene>
<dbReference type="PANTHER" id="PTHR43255:SF1">
    <property type="entry name" value="IRON-SULFUR-BINDING OXIDOREDUCTASE FADF-RELATED"/>
    <property type="match status" value="1"/>
</dbReference>
<dbReference type="PROSITE" id="PS00198">
    <property type="entry name" value="4FE4S_FER_1"/>
    <property type="match status" value="1"/>
</dbReference>
<evidence type="ECO:0000256" key="3">
    <source>
        <dbReference type="ARBA" id="ARBA00023002"/>
    </source>
</evidence>
<accession>A0A419F0I3</accession>
<keyword evidence="5" id="KW-0411">Iron-sulfur</keyword>
<evidence type="ECO:0000259" key="6">
    <source>
        <dbReference type="PROSITE" id="PS51379"/>
    </source>
</evidence>
<proteinExistence type="predicted"/>
<dbReference type="GO" id="GO:0046872">
    <property type="term" value="F:metal ion binding"/>
    <property type="evidence" value="ECO:0007669"/>
    <property type="project" value="UniProtKB-KW"/>
</dbReference>
<name>A0A419F0I3_9BACT</name>
<keyword evidence="2" id="KW-0479">Metal-binding</keyword>
<dbReference type="InterPro" id="IPR017896">
    <property type="entry name" value="4Fe4S_Fe-S-bd"/>
</dbReference>
<dbReference type="InterPro" id="IPR017900">
    <property type="entry name" value="4Fe4S_Fe_S_CS"/>
</dbReference>
<dbReference type="SUPFAM" id="SSF46548">
    <property type="entry name" value="alpha-helical ferredoxin"/>
    <property type="match status" value="1"/>
</dbReference>
<dbReference type="EMBL" id="QZKI01000061">
    <property type="protein sequence ID" value="RJP71210.1"/>
    <property type="molecule type" value="Genomic_DNA"/>
</dbReference>
<dbReference type="PANTHER" id="PTHR43255">
    <property type="entry name" value="IRON-SULFUR-BINDING OXIDOREDUCTASE FADF-RELATED-RELATED"/>
    <property type="match status" value="1"/>
</dbReference>
<evidence type="ECO:0000256" key="2">
    <source>
        <dbReference type="ARBA" id="ARBA00022723"/>
    </source>
</evidence>
<keyword evidence="3" id="KW-0560">Oxidoreductase</keyword>
<dbReference type="GO" id="GO:0051539">
    <property type="term" value="F:4 iron, 4 sulfur cluster binding"/>
    <property type="evidence" value="ECO:0007669"/>
    <property type="project" value="UniProtKB-KW"/>
</dbReference>
<dbReference type="PROSITE" id="PS51379">
    <property type="entry name" value="4FE4S_FER_2"/>
    <property type="match status" value="1"/>
</dbReference>
<evidence type="ECO:0000313" key="7">
    <source>
        <dbReference type="EMBL" id="RJP71210.1"/>
    </source>
</evidence>
<dbReference type="GO" id="GO:0005886">
    <property type="term" value="C:plasma membrane"/>
    <property type="evidence" value="ECO:0007669"/>
    <property type="project" value="TreeGrafter"/>
</dbReference>
<organism evidence="7 8">
    <name type="scientific">Candidatus Abyssobacteria bacterium SURF_17</name>
    <dbReference type="NCBI Taxonomy" id="2093361"/>
    <lineage>
        <taxon>Bacteria</taxon>
        <taxon>Pseudomonadati</taxon>
        <taxon>Candidatus Hydrogenedentota</taxon>
        <taxon>Candidatus Abyssobacteria</taxon>
    </lineage>
</organism>
<evidence type="ECO:0000256" key="4">
    <source>
        <dbReference type="ARBA" id="ARBA00023004"/>
    </source>
</evidence>
<protein>
    <recommendedName>
        <fullName evidence="6">4Fe-4S ferredoxin-type domain-containing protein</fullName>
    </recommendedName>
</protein>
<dbReference type="Gene3D" id="3.30.70.20">
    <property type="match status" value="1"/>
</dbReference>
<dbReference type="InterPro" id="IPR004017">
    <property type="entry name" value="Cys_rich_dom"/>
</dbReference>
<feature type="domain" description="4Fe-4S ferredoxin-type" evidence="6">
    <location>
        <begin position="37"/>
        <end position="66"/>
    </location>
</feature>
<dbReference type="GO" id="GO:0016491">
    <property type="term" value="F:oxidoreductase activity"/>
    <property type="evidence" value="ECO:0007669"/>
    <property type="project" value="UniProtKB-KW"/>
</dbReference>
<keyword evidence="4" id="KW-0408">Iron</keyword>
<keyword evidence="1" id="KW-0004">4Fe-4S</keyword>
<dbReference type="Pfam" id="PF02754">
    <property type="entry name" value="CCG"/>
    <property type="match status" value="1"/>
</dbReference>
<dbReference type="Proteomes" id="UP000285961">
    <property type="component" value="Unassembled WGS sequence"/>
</dbReference>
<reference evidence="7 8" key="1">
    <citation type="journal article" date="2017" name="ISME J.">
        <title>Energy and carbon metabolisms in a deep terrestrial subsurface fluid microbial community.</title>
        <authorList>
            <person name="Momper L."/>
            <person name="Jungbluth S.P."/>
            <person name="Lee M.D."/>
            <person name="Amend J.P."/>
        </authorList>
    </citation>
    <scope>NUCLEOTIDE SEQUENCE [LARGE SCALE GENOMIC DNA]</scope>
    <source>
        <strain evidence="7">SURF_17</strain>
    </source>
</reference>
<evidence type="ECO:0000313" key="8">
    <source>
        <dbReference type="Proteomes" id="UP000285961"/>
    </source>
</evidence>
<evidence type="ECO:0000256" key="5">
    <source>
        <dbReference type="ARBA" id="ARBA00023014"/>
    </source>
</evidence>
<dbReference type="InterPro" id="IPR051460">
    <property type="entry name" value="HdrC_iron-sulfur_subunit"/>
</dbReference>
<dbReference type="AlphaFoldDB" id="A0A419F0I3"/>
<evidence type="ECO:0000256" key="1">
    <source>
        <dbReference type="ARBA" id="ARBA00022485"/>
    </source>
</evidence>
<comment type="caution">
    <text evidence="7">The sequence shown here is derived from an EMBL/GenBank/DDBJ whole genome shotgun (WGS) entry which is preliminary data.</text>
</comment>
<sequence length="335" mass="37627">MFYKDRCDLCGDCLVECKYTDYDRESAIAEMTALIEGRPTNIAKQCITCAACNEVCPQNANPFDLICEVQEKTNALEVPEAVIQMFDAMCKGRNEVRKGAPGKPALSLCVVGPALPRPMEGSLFDDLTHIRGEDYFCYIGWVHVGMWSPIQKGIRSFVDNLAKTGAKEIVFMHDDCYATITNLANQFGIKVPFRPIHIIEYLRDQMKARQKEVKKLGLKIAYQRPCASRYTPEKEPMLDELFELIGVKRVARKYDRKDALCCGLPLMFRDMVRGQEIQAKNLDDAKNAGATAMTFLCPVCVRGLGGGAIERGMDIYMLSDLCRLALQEEIPEYTG</sequence>